<feature type="region of interest" description="Disordered" evidence="1">
    <location>
        <begin position="206"/>
        <end position="229"/>
    </location>
</feature>
<feature type="compositionally biased region" description="Basic and acidic residues" evidence="1">
    <location>
        <begin position="1"/>
        <end position="20"/>
    </location>
</feature>
<dbReference type="EMBL" id="HBUE01247771">
    <property type="protein sequence ID" value="CAG6552738.1"/>
    <property type="molecule type" value="Transcribed_RNA"/>
</dbReference>
<accession>A0A8D8IHV6</accession>
<feature type="region of interest" description="Disordered" evidence="1">
    <location>
        <begin position="168"/>
        <end position="190"/>
    </location>
</feature>
<dbReference type="EMBL" id="HBUE01354955">
    <property type="protein sequence ID" value="CAG6605073.1"/>
    <property type="molecule type" value="Transcribed_RNA"/>
</dbReference>
<sequence length="229" mass="25223">MQGGEHPDGGARRGPTEARSRRQHAPHFVPVEGGLHAAAHHRDELALAADPHRQGAQGPRRPRHHVPSVLRQPDRVRVRRQHAQSVVRHHRKVPSNAGWPHGRRLVVANVRQRDHLGQYRSYAQGVERRHRPAAAHAVRAHLDGALYAFTRQQSRQRFPGRDVARLGRQRGHLSARACRPPGGGALRPVRRPAGGVRRVRLHGQGVEPRAAGVSAHAAGPHQPGLFAAV</sequence>
<protein>
    <submittedName>
        <fullName evidence="2">(northern house mosquito) hypothetical protein</fullName>
    </submittedName>
</protein>
<organism evidence="2">
    <name type="scientific">Culex pipiens</name>
    <name type="common">House mosquito</name>
    <dbReference type="NCBI Taxonomy" id="7175"/>
    <lineage>
        <taxon>Eukaryota</taxon>
        <taxon>Metazoa</taxon>
        <taxon>Ecdysozoa</taxon>
        <taxon>Arthropoda</taxon>
        <taxon>Hexapoda</taxon>
        <taxon>Insecta</taxon>
        <taxon>Pterygota</taxon>
        <taxon>Neoptera</taxon>
        <taxon>Endopterygota</taxon>
        <taxon>Diptera</taxon>
        <taxon>Nematocera</taxon>
        <taxon>Culicoidea</taxon>
        <taxon>Culicidae</taxon>
        <taxon>Culicinae</taxon>
        <taxon>Culicini</taxon>
        <taxon>Culex</taxon>
        <taxon>Culex</taxon>
    </lineage>
</organism>
<reference evidence="2" key="1">
    <citation type="submission" date="2021-05" db="EMBL/GenBank/DDBJ databases">
        <authorList>
            <person name="Alioto T."/>
            <person name="Alioto T."/>
            <person name="Gomez Garrido J."/>
        </authorList>
    </citation>
    <scope>NUCLEOTIDE SEQUENCE</scope>
</reference>
<name>A0A8D8IHV6_CULPI</name>
<evidence type="ECO:0000256" key="1">
    <source>
        <dbReference type="SAM" id="MobiDB-lite"/>
    </source>
</evidence>
<proteinExistence type="predicted"/>
<evidence type="ECO:0000313" key="2">
    <source>
        <dbReference type="EMBL" id="CAG6552738.1"/>
    </source>
</evidence>
<dbReference type="AlphaFoldDB" id="A0A8D8IHV6"/>
<feature type="region of interest" description="Disordered" evidence="1">
    <location>
        <begin position="1"/>
        <end position="41"/>
    </location>
</feature>